<dbReference type="Gene3D" id="3.40.50.620">
    <property type="entry name" value="HUPs"/>
    <property type="match status" value="1"/>
</dbReference>
<name>A0A914N9P7_MELIC</name>
<accession>A0A914N9P7</accession>
<evidence type="ECO:0000313" key="9">
    <source>
        <dbReference type="Proteomes" id="UP000887563"/>
    </source>
</evidence>
<proteinExistence type="inferred from homology"/>
<dbReference type="SUPFAM" id="SSF52374">
    <property type="entry name" value="Nucleotidylyl transferase"/>
    <property type="match status" value="1"/>
</dbReference>
<dbReference type="InterPro" id="IPR014729">
    <property type="entry name" value="Rossmann-like_a/b/a_fold"/>
</dbReference>
<evidence type="ECO:0000259" key="8">
    <source>
        <dbReference type="Pfam" id="PF09334"/>
    </source>
</evidence>
<comment type="similarity">
    <text evidence="1">Belongs to the class-I aminoacyl-tRNA synthetase family.</text>
</comment>
<dbReference type="InterPro" id="IPR015413">
    <property type="entry name" value="Methionyl/Leucyl_tRNA_Synth"/>
</dbReference>
<dbReference type="AlphaFoldDB" id="A0A914N9P7"/>
<sequence>MFENNVFKVDLNDYTKKYILAMFPYPSSSGLHVGHLRNYTIADAIARYYRLSGFNVLFPIGLDSFGLPAKQYAIKTNNHPKNFTLTNINSFKIQLKKLGFSFN</sequence>
<evidence type="ECO:0000256" key="1">
    <source>
        <dbReference type="ARBA" id="ARBA00005594"/>
    </source>
</evidence>
<dbReference type="Pfam" id="PF09334">
    <property type="entry name" value="tRNA-synt_1g"/>
    <property type="match status" value="1"/>
</dbReference>
<evidence type="ECO:0000256" key="5">
    <source>
        <dbReference type="ARBA" id="ARBA00022840"/>
    </source>
</evidence>
<organism evidence="9 10">
    <name type="scientific">Meloidogyne incognita</name>
    <name type="common">Southern root-knot nematode worm</name>
    <name type="synonym">Oxyuris incognita</name>
    <dbReference type="NCBI Taxonomy" id="6306"/>
    <lineage>
        <taxon>Eukaryota</taxon>
        <taxon>Metazoa</taxon>
        <taxon>Ecdysozoa</taxon>
        <taxon>Nematoda</taxon>
        <taxon>Chromadorea</taxon>
        <taxon>Rhabditida</taxon>
        <taxon>Tylenchina</taxon>
        <taxon>Tylenchomorpha</taxon>
        <taxon>Tylenchoidea</taxon>
        <taxon>Meloidogynidae</taxon>
        <taxon>Meloidogyninae</taxon>
        <taxon>Meloidogyne</taxon>
        <taxon>Meloidogyne incognita group</taxon>
    </lineage>
</organism>
<keyword evidence="7" id="KW-0030">Aminoacyl-tRNA synthetase</keyword>
<dbReference type="GO" id="GO:0005829">
    <property type="term" value="C:cytosol"/>
    <property type="evidence" value="ECO:0007669"/>
    <property type="project" value="TreeGrafter"/>
</dbReference>
<dbReference type="PANTHER" id="PTHR43740:SF2">
    <property type="entry name" value="LEUCINE--TRNA LIGASE, MITOCHONDRIAL"/>
    <property type="match status" value="1"/>
</dbReference>
<dbReference type="WBParaSite" id="Minc3s03898g35094">
    <property type="protein sequence ID" value="Minc3s03898g35094"/>
    <property type="gene ID" value="Minc3s03898g35094"/>
</dbReference>
<keyword evidence="5" id="KW-0067">ATP-binding</keyword>
<keyword evidence="6" id="KW-0648">Protein biosynthesis</keyword>
<evidence type="ECO:0000256" key="6">
    <source>
        <dbReference type="ARBA" id="ARBA00022917"/>
    </source>
</evidence>
<reference evidence="10" key="1">
    <citation type="submission" date="2022-11" db="UniProtKB">
        <authorList>
            <consortium name="WormBaseParasite"/>
        </authorList>
    </citation>
    <scope>IDENTIFICATION</scope>
</reference>
<dbReference type="Gene3D" id="1.10.730.10">
    <property type="entry name" value="Isoleucyl-tRNA Synthetase, Domain 1"/>
    <property type="match status" value="1"/>
</dbReference>
<dbReference type="InterPro" id="IPR002302">
    <property type="entry name" value="Leu-tRNA-ligase"/>
</dbReference>
<feature type="domain" description="Methionyl/Leucyl tRNA synthetase" evidence="8">
    <location>
        <begin position="18"/>
        <end position="102"/>
    </location>
</feature>
<evidence type="ECO:0000256" key="2">
    <source>
        <dbReference type="ARBA" id="ARBA00013164"/>
    </source>
</evidence>
<keyword evidence="3" id="KW-0436">Ligase</keyword>
<evidence type="ECO:0000256" key="7">
    <source>
        <dbReference type="ARBA" id="ARBA00023146"/>
    </source>
</evidence>
<dbReference type="GO" id="GO:0006429">
    <property type="term" value="P:leucyl-tRNA aminoacylation"/>
    <property type="evidence" value="ECO:0007669"/>
    <property type="project" value="InterPro"/>
</dbReference>
<dbReference type="GO" id="GO:0004823">
    <property type="term" value="F:leucine-tRNA ligase activity"/>
    <property type="evidence" value="ECO:0007669"/>
    <property type="project" value="UniProtKB-EC"/>
</dbReference>
<dbReference type="PANTHER" id="PTHR43740">
    <property type="entry name" value="LEUCYL-TRNA SYNTHETASE"/>
    <property type="match status" value="1"/>
</dbReference>
<dbReference type="Proteomes" id="UP000887563">
    <property type="component" value="Unplaced"/>
</dbReference>
<evidence type="ECO:0000256" key="4">
    <source>
        <dbReference type="ARBA" id="ARBA00022741"/>
    </source>
</evidence>
<evidence type="ECO:0000313" key="10">
    <source>
        <dbReference type="WBParaSite" id="Minc3s03898g35094"/>
    </source>
</evidence>
<keyword evidence="4" id="KW-0547">Nucleotide-binding</keyword>
<protein>
    <recommendedName>
        <fullName evidence="2">leucine--tRNA ligase</fullName>
        <ecNumber evidence="2">6.1.1.4</ecNumber>
    </recommendedName>
</protein>
<evidence type="ECO:0000256" key="3">
    <source>
        <dbReference type="ARBA" id="ARBA00022598"/>
    </source>
</evidence>
<keyword evidence="9" id="KW-1185">Reference proteome</keyword>
<dbReference type="EC" id="6.1.1.4" evidence="2"/>
<dbReference type="GO" id="GO:0005524">
    <property type="term" value="F:ATP binding"/>
    <property type="evidence" value="ECO:0007669"/>
    <property type="project" value="UniProtKB-KW"/>
</dbReference>